<dbReference type="CDD" id="cd03216">
    <property type="entry name" value="ABC_Carb_Monos_I"/>
    <property type="match status" value="1"/>
</dbReference>
<dbReference type="Proteomes" id="UP001153050">
    <property type="component" value="Unassembled WGS sequence"/>
</dbReference>
<evidence type="ECO:0000256" key="2">
    <source>
        <dbReference type="ARBA" id="ARBA00022448"/>
    </source>
</evidence>
<keyword evidence="4" id="KW-0762">Sugar transport</keyword>
<evidence type="ECO:0000256" key="8">
    <source>
        <dbReference type="ARBA" id="ARBA00022967"/>
    </source>
</evidence>
<evidence type="ECO:0000256" key="1">
    <source>
        <dbReference type="ARBA" id="ARBA00005417"/>
    </source>
</evidence>
<keyword evidence="5" id="KW-0677">Repeat</keyword>
<gene>
    <name evidence="11" type="primary">rbsA</name>
    <name evidence="11" type="ORF">MES5069_130089</name>
</gene>
<dbReference type="InterPro" id="IPR003439">
    <property type="entry name" value="ABC_transporter-like_ATP-bd"/>
</dbReference>
<dbReference type="Gene3D" id="3.40.50.300">
    <property type="entry name" value="P-loop containing nucleotide triphosphate hydrolases"/>
    <property type="match status" value="2"/>
</dbReference>
<dbReference type="GO" id="GO:0005524">
    <property type="term" value="F:ATP binding"/>
    <property type="evidence" value="ECO:0007669"/>
    <property type="project" value="UniProtKB-KW"/>
</dbReference>
<dbReference type="PANTHER" id="PTHR43790:SF3">
    <property type="entry name" value="D-ALLOSE IMPORT ATP-BINDING PROTEIN ALSA-RELATED"/>
    <property type="match status" value="1"/>
</dbReference>
<dbReference type="InterPro" id="IPR017871">
    <property type="entry name" value="ABC_transporter-like_CS"/>
</dbReference>
<comment type="similarity">
    <text evidence="1">Belongs to the ABC transporter superfamily.</text>
</comment>
<evidence type="ECO:0000256" key="3">
    <source>
        <dbReference type="ARBA" id="ARBA00022475"/>
    </source>
</evidence>
<keyword evidence="2" id="KW-0813">Transport</keyword>
<feature type="domain" description="ABC transporter" evidence="10">
    <location>
        <begin position="37"/>
        <end position="274"/>
    </location>
</feature>
<evidence type="ECO:0000313" key="11">
    <source>
        <dbReference type="EMBL" id="CAH2396170.1"/>
    </source>
</evidence>
<evidence type="ECO:0000256" key="5">
    <source>
        <dbReference type="ARBA" id="ARBA00022737"/>
    </source>
</evidence>
<dbReference type="RefSeq" id="WP_367185911.1">
    <property type="nucleotide sequence ID" value="NZ_CAKXZT010000035.1"/>
</dbReference>
<evidence type="ECO:0000256" key="6">
    <source>
        <dbReference type="ARBA" id="ARBA00022741"/>
    </source>
</evidence>
<evidence type="ECO:0000256" key="7">
    <source>
        <dbReference type="ARBA" id="ARBA00022840"/>
    </source>
</evidence>
<dbReference type="CDD" id="cd03215">
    <property type="entry name" value="ABC_Carb_Monos_II"/>
    <property type="match status" value="1"/>
</dbReference>
<evidence type="ECO:0000256" key="4">
    <source>
        <dbReference type="ARBA" id="ARBA00022597"/>
    </source>
</evidence>
<dbReference type="PROSITE" id="PS00211">
    <property type="entry name" value="ABC_TRANSPORTER_1"/>
    <property type="match status" value="1"/>
</dbReference>
<proteinExistence type="inferred from homology"/>
<dbReference type="SUPFAM" id="SSF52540">
    <property type="entry name" value="P-loop containing nucleoside triphosphate hydrolases"/>
    <property type="match status" value="2"/>
</dbReference>
<evidence type="ECO:0000256" key="9">
    <source>
        <dbReference type="ARBA" id="ARBA00023136"/>
    </source>
</evidence>
<evidence type="ECO:0000259" key="10">
    <source>
        <dbReference type="PROSITE" id="PS50893"/>
    </source>
</evidence>
<reference evidence="11 12" key="1">
    <citation type="submission" date="2022-03" db="EMBL/GenBank/DDBJ databases">
        <authorList>
            <person name="Brunel B."/>
        </authorList>
    </citation>
    <scope>NUCLEOTIDE SEQUENCE [LARGE SCALE GENOMIC DNA]</scope>
    <source>
        <strain evidence="11">STM5069sample</strain>
    </source>
</reference>
<protein>
    <submittedName>
        <fullName evidence="11">Ribose import ATP-binding protein RbsA 1</fullName>
    </submittedName>
</protein>
<dbReference type="PROSITE" id="PS50893">
    <property type="entry name" value="ABC_TRANSPORTER_2"/>
    <property type="match status" value="2"/>
</dbReference>
<dbReference type="InterPro" id="IPR003593">
    <property type="entry name" value="AAA+_ATPase"/>
</dbReference>
<keyword evidence="7 11" id="KW-0067">ATP-binding</keyword>
<keyword evidence="3" id="KW-1003">Cell membrane</keyword>
<sequence>MLEESGSEGPVGIGSGIAAPDVGVLSAARADTPRPMMVLNGVSKSFGQMQALSQVDLEIYAGEVHVLLGENGAGKSTLIKTLAGIYAPDAGEILLDGNRLALGGPSDARRAGISVIHQELALVPHLTVEENIVLGREPRFLIPGSIDRRVQRETARRALELVGFDGDPRGKVANLTTARQQLVEIAKALAHRSRILVMDEPTASISERDATNLHAIIGDLKRRGVAIVFISHRMREVFELADRVTILRDGRKILTTLPDATTPELLIKAMVGRTVGSFYQRLERFVAGEVILETRALCSAAGLVDMNIVVRSGEVVGLAGLVGSGRTEFARAVFGLDRRTGGEVLLHQLPLPADPVRAVRSGIAFVPESRKEHGLALTKSVCDNLTLPALWKIFPHGFRSRRRAAGVARGLIERLRIATRSTRQPVRTLSGGNQQKVVIGKWLPIEGNRRLIIIDEPTRGIDVGAKAEILKLVEGLAAEGCGILMISSELPEVVGFCDRVYVLQSGTVRGELSGAHLTEEAIMKLAVHHDS</sequence>
<name>A0ABN8JDI3_9HYPH</name>
<organism evidence="11 12">
    <name type="scientific">Mesorhizobium escarrei</name>
    <dbReference type="NCBI Taxonomy" id="666018"/>
    <lineage>
        <taxon>Bacteria</taxon>
        <taxon>Pseudomonadati</taxon>
        <taxon>Pseudomonadota</taxon>
        <taxon>Alphaproteobacteria</taxon>
        <taxon>Hyphomicrobiales</taxon>
        <taxon>Phyllobacteriaceae</taxon>
        <taxon>Mesorhizobium</taxon>
    </lineage>
</organism>
<keyword evidence="6" id="KW-0547">Nucleotide-binding</keyword>
<dbReference type="EMBL" id="CAKXZT010000035">
    <property type="protein sequence ID" value="CAH2396170.1"/>
    <property type="molecule type" value="Genomic_DNA"/>
</dbReference>
<keyword evidence="12" id="KW-1185">Reference proteome</keyword>
<dbReference type="InterPro" id="IPR027417">
    <property type="entry name" value="P-loop_NTPase"/>
</dbReference>
<keyword evidence="8" id="KW-1278">Translocase</keyword>
<dbReference type="InterPro" id="IPR050107">
    <property type="entry name" value="ABC_carbohydrate_import_ATPase"/>
</dbReference>
<dbReference type="Pfam" id="PF00005">
    <property type="entry name" value="ABC_tran"/>
    <property type="match status" value="2"/>
</dbReference>
<evidence type="ECO:0000313" key="12">
    <source>
        <dbReference type="Proteomes" id="UP001153050"/>
    </source>
</evidence>
<keyword evidence="9" id="KW-0472">Membrane</keyword>
<comment type="caution">
    <text evidence="11">The sequence shown here is derived from an EMBL/GenBank/DDBJ whole genome shotgun (WGS) entry which is preliminary data.</text>
</comment>
<dbReference type="SMART" id="SM00382">
    <property type="entry name" value="AAA"/>
    <property type="match status" value="2"/>
</dbReference>
<feature type="domain" description="ABC transporter" evidence="10">
    <location>
        <begin position="286"/>
        <end position="530"/>
    </location>
</feature>
<dbReference type="PANTHER" id="PTHR43790">
    <property type="entry name" value="CARBOHYDRATE TRANSPORT ATP-BINDING PROTEIN MG119-RELATED"/>
    <property type="match status" value="1"/>
</dbReference>
<accession>A0ABN8JDI3</accession>